<dbReference type="InterPro" id="IPR025058">
    <property type="entry name" value="DUF3995"/>
</dbReference>
<evidence type="ECO:0000313" key="3">
    <source>
        <dbReference type="Proteomes" id="UP000612808"/>
    </source>
</evidence>
<name>A0A8J3NDK8_9ACTN</name>
<dbReference type="Pfam" id="PF13160">
    <property type="entry name" value="DUF3995"/>
    <property type="match status" value="1"/>
</dbReference>
<gene>
    <name evidence="2" type="ORF">Aru02nite_63130</name>
</gene>
<evidence type="ECO:0000313" key="2">
    <source>
        <dbReference type="EMBL" id="GID15424.1"/>
    </source>
</evidence>
<feature type="transmembrane region" description="Helical" evidence="1">
    <location>
        <begin position="48"/>
        <end position="73"/>
    </location>
</feature>
<dbReference type="AlphaFoldDB" id="A0A8J3NDK8"/>
<keyword evidence="1" id="KW-0812">Transmembrane</keyword>
<accession>A0A8J3NDK8</accession>
<comment type="caution">
    <text evidence="2">The sequence shown here is derived from an EMBL/GenBank/DDBJ whole genome shotgun (WGS) entry which is preliminary data.</text>
</comment>
<organism evidence="2 3">
    <name type="scientific">Actinocatenispora rupis</name>
    <dbReference type="NCBI Taxonomy" id="519421"/>
    <lineage>
        <taxon>Bacteria</taxon>
        <taxon>Bacillati</taxon>
        <taxon>Actinomycetota</taxon>
        <taxon>Actinomycetes</taxon>
        <taxon>Micromonosporales</taxon>
        <taxon>Micromonosporaceae</taxon>
        <taxon>Actinocatenispora</taxon>
    </lineage>
</organism>
<feature type="transmembrane region" description="Helical" evidence="1">
    <location>
        <begin position="85"/>
        <end position="107"/>
    </location>
</feature>
<protein>
    <recommendedName>
        <fullName evidence="4">DUF3995 domain-containing protein</fullName>
    </recommendedName>
</protein>
<keyword evidence="3" id="KW-1185">Reference proteome</keyword>
<sequence length="161" mass="16767">MRSPYRRPAATAAIVWCGLFAAVHVFWALGGSVGLASSAGARIAASRPLAFVLLGLWGVAAALLLGAVLIAWCTRDVRWRRLGGVAIGVVGAALLARGVLVEVLLLADVGGVRQSVGAEETRWSLLLWNPWFVLGGALWLAVAGQLARQPRPAAGPQATPD</sequence>
<keyword evidence="1" id="KW-1133">Transmembrane helix</keyword>
<evidence type="ECO:0000256" key="1">
    <source>
        <dbReference type="SAM" id="Phobius"/>
    </source>
</evidence>
<proteinExistence type="predicted"/>
<reference evidence="2" key="1">
    <citation type="submission" date="2021-01" db="EMBL/GenBank/DDBJ databases">
        <title>Whole genome shotgun sequence of Actinocatenispora rupis NBRC 107355.</title>
        <authorList>
            <person name="Komaki H."/>
            <person name="Tamura T."/>
        </authorList>
    </citation>
    <scope>NUCLEOTIDE SEQUENCE</scope>
    <source>
        <strain evidence="2">NBRC 107355</strain>
    </source>
</reference>
<feature type="transmembrane region" description="Helical" evidence="1">
    <location>
        <begin position="127"/>
        <end position="147"/>
    </location>
</feature>
<evidence type="ECO:0008006" key="4">
    <source>
        <dbReference type="Google" id="ProtNLM"/>
    </source>
</evidence>
<keyword evidence="1" id="KW-0472">Membrane</keyword>
<dbReference type="Proteomes" id="UP000612808">
    <property type="component" value="Unassembled WGS sequence"/>
</dbReference>
<dbReference type="EMBL" id="BOMB01000041">
    <property type="protein sequence ID" value="GID15424.1"/>
    <property type="molecule type" value="Genomic_DNA"/>
</dbReference>
<dbReference type="RefSeq" id="WP_203663717.1">
    <property type="nucleotide sequence ID" value="NZ_BAAAZM010000021.1"/>
</dbReference>